<protein>
    <recommendedName>
        <fullName evidence="4">Transmembrane protein</fullName>
    </recommendedName>
</protein>
<comment type="caution">
    <text evidence="2">The sequence shown here is derived from an EMBL/GenBank/DDBJ whole genome shotgun (WGS) entry which is preliminary data.</text>
</comment>
<name>A0A8S1V328_9CILI</name>
<dbReference type="Proteomes" id="UP000689195">
    <property type="component" value="Unassembled WGS sequence"/>
</dbReference>
<accession>A0A8S1V328</accession>
<evidence type="ECO:0000313" key="3">
    <source>
        <dbReference type="Proteomes" id="UP000689195"/>
    </source>
</evidence>
<sequence length="210" mass="25203">MTELLLNLNFSLRKFIVYIVQDNKQELLILKISKFLCSLLIQYTDGEYSAEQILITIFLPWSISIFITNRTLFLCNSIDYLSFLIQIDPYDNLSETQKIAQVLEQDFKLKQSEMKFIKPFILLQTFGFNYLLVLTSFFFLNQNFLELLLDYVNFLNSMSSFFYTDFDKIKQFNQQFDEFQRQIMEGFSSCRIEKLCSNKIYYLFISFYDK</sequence>
<gene>
    <name evidence="2" type="ORF">PPENT_87.1.T0520178</name>
</gene>
<proteinExistence type="predicted"/>
<feature type="transmembrane region" description="Helical" evidence="1">
    <location>
        <begin position="120"/>
        <end position="140"/>
    </location>
</feature>
<evidence type="ECO:0008006" key="4">
    <source>
        <dbReference type="Google" id="ProtNLM"/>
    </source>
</evidence>
<organism evidence="2 3">
    <name type="scientific">Paramecium pentaurelia</name>
    <dbReference type="NCBI Taxonomy" id="43138"/>
    <lineage>
        <taxon>Eukaryota</taxon>
        <taxon>Sar</taxon>
        <taxon>Alveolata</taxon>
        <taxon>Ciliophora</taxon>
        <taxon>Intramacronucleata</taxon>
        <taxon>Oligohymenophorea</taxon>
        <taxon>Peniculida</taxon>
        <taxon>Parameciidae</taxon>
        <taxon>Paramecium</taxon>
    </lineage>
</organism>
<keyword evidence="1" id="KW-0472">Membrane</keyword>
<reference evidence="2" key="1">
    <citation type="submission" date="2021-01" db="EMBL/GenBank/DDBJ databases">
        <authorList>
            <consortium name="Genoscope - CEA"/>
            <person name="William W."/>
        </authorList>
    </citation>
    <scope>NUCLEOTIDE SEQUENCE</scope>
</reference>
<dbReference type="AlphaFoldDB" id="A0A8S1V328"/>
<dbReference type="EMBL" id="CAJJDO010000052">
    <property type="protein sequence ID" value="CAD8170149.1"/>
    <property type="molecule type" value="Genomic_DNA"/>
</dbReference>
<keyword evidence="1" id="KW-0812">Transmembrane</keyword>
<evidence type="ECO:0000313" key="2">
    <source>
        <dbReference type="EMBL" id="CAD8170149.1"/>
    </source>
</evidence>
<keyword evidence="1" id="KW-1133">Transmembrane helix</keyword>
<keyword evidence="3" id="KW-1185">Reference proteome</keyword>
<evidence type="ECO:0000256" key="1">
    <source>
        <dbReference type="SAM" id="Phobius"/>
    </source>
</evidence>